<dbReference type="CDD" id="cd00371">
    <property type="entry name" value="HMA"/>
    <property type="match status" value="1"/>
</dbReference>
<organism evidence="3 4">
    <name type="scientific">Muricoccus pecuniae</name>
    <dbReference type="NCBI Taxonomy" id="693023"/>
    <lineage>
        <taxon>Bacteria</taxon>
        <taxon>Pseudomonadati</taxon>
        <taxon>Pseudomonadota</taxon>
        <taxon>Alphaproteobacteria</taxon>
        <taxon>Acetobacterales</taxon>
        <taxon>Roseomonadaceae</taxon>
        <taxon>Muricoccus</taxon>
    </lineage>
</organism>
<evidence type="ECO:0000259" key="2">
    <source>
        <dbReference type="PROSITE" id="PS50846"/>
    </source>
</evidence>
<reference evidence="3 4" key="1">
    <citation type="submission" date="2020-08" db="EMBL/GenBank/DDBJ databases">
        <title>Genomic Encyclopedia of Type Strains, Phase IV (KMG-IV): sequencing the most valuable type-strain genomes for metagenomic binning, comparative biology and taxonomic classification.</title>
        <authorList>
            <person name="Goeker M."/>
        </authorList>
    </citation>
    <scope>NUCLEOTIDE SEQUENCE [LARGE SCALE GENOMIC DNA]</scope>
    <source>
        <strain evidence="3 4">DSM 25622</strain>
    </source>
</reference>
<dbReference type="EMBL" id="JACIJD010000010">
    <property type="protein sequence ID" value="MBB5694405.1"/>
    <property type="molecule type" value="Genomic_DNA"/>
</dbReference>
<dbReference type="PROSITE" id="PS50846">
    <property type="entry name" value="HMA_2"/>
    <property type="match status" value="1"/>
</dbReference>
<dbReference type="Pfam" id="PF00403">
    <property type="entry name" value="HMA"/>
    <property type="match status" value="1"/>
</dbReference>
<evidence type="ECO:0000256" key="1">
    <source>
        <dbReference type="ARBA" id="ARBA00022723"/>
    </source>
</evidence>
<dbReference type="Proteomes" id="UP000580654">
    <property type="component" value="Unassembled WGS sequence"/>
</dbReference>
<name>A0A840Y108_9PROT</name>
<keyword evidence="1" id="KW-0479">Metal-binding</keyword>
<protein>
    <submittedName>
        <fullName evidence="3">Copper chaperone</fullName>
    </submittedName>
</protein>
<dbReference type="InterPro" id="IPR017969">
    <property type="entry name" value="Heavy-metal-associated_CS"/>
</dbReference>
<dbReference type="PROSITE" id="PS01047">
    <property type="entry name" value="HMA_1"/>
    <property type="match status" value="1"/>
</dbReference>
<dbReference type="InterPro" id="IPR036163">
    <property type="entry name" value="HMA_dom_sf"/>
</dbReference>
<dbReference type="Gene3D" id="3.30.70.100">
    <property type="match status" value="1"/>
</dbReference>
<dbReference type="InterPro" id="IPR006121">
    <property type="entry name" value="HMA_dom"/>
</dbReference>
<evidence type="ECO:0000313" key="3">
    <source>
        <dbReference type="EMBL" id="MBB5694405.1"/>
    </source>
</evidence>
<feature type="domain" description="HMA" evidence="2">
    <location>
        <begin position="1"/>
        <end position="64"/>
    </location>
</feature>
<proteinExistence type="predicted"/>
<dbReference type="SUPFAM" id="SSF55008">
    <property type="entry name" value="HMA, heavy metal-associated domain"/>
    <property type="match status" value="1"/>
</dbReference>
<sequence length="68" mass="7006">MVRFVIENMNCGGCAKGVTATVRAVDPSAQVEVDLDRKAVTVIGGHVEGAALTRALQAAGWKAEHSAA</sequence>
<comment type="caution">
    <text evidence="3">The sequence shown here is derived from an EMBL/GenBank/DDBJ whole genome shotgun (WGS) entry which is preliminary data.</text>
</comment>
<evidence type="ECO:0000313" key="4">
    <source>
        <dbReference type="Proteomes" id="UP000580654"/>
    </source>
</evidence>
<gene>
    <name evidence="3" type="ORF">FHS87_002451</name>
</gene>
<accession>A0A840Y108</accession>
<dbReference type="RefSeq" id="WP_184518480.1">
    <property type="nucleotide sequence ID" value="NZ_JACIJD010000010.1"/>
</dbReference>
<dbReference type="GO" id="GO:0046872">
    <property type="term" value="F:metal ion binding"/>
    <property type="evidence" value="ECO:0007669"/>
    <property type="project" value="UniProtKB-KW"/>
</dbReference>
<dbReference type="AlphaFoldDB" id="A0A840Y108"/>
<keyword evidence="4" id="KW-1185">Reference proteome</keyword>